<dbReference type="Gene3D" id="3.30.420.10">
    <property type="entry name" value="Ribonuclease H-like superfamily/Ribonuclease H"/>
    <property type="match status" value="1"/>
</dbReference>
<evidence type="ECO:0000313" key="2">
    <source>
        <dbReference type="EMBL" id="KAF0704098.1"/>
    </source>
</evidence>
<dbReference type="Pfam" id="PF12259">
    <property type="entry name" value="Baculo_F"/>
    <property type="match status" value="1"/>
</dbReference>
<evidence type="ECO:0000259" key="1">
    <source>
        <dbReference type="PROSITE" id="PS50994"/>
    </source>
</evidence>
<dbReference type="PANTHER" id="PTHR37984:SF15">
    <property type="entry name" value="INTEGRASE CATALYTIC DOMAIN-CONTAINING PROTEIN"/>
    <property type="match status" value="1"/>
</dbReference>
<feature type="domain" description="Integrase catalytic" evidence="1">
    <location>
        <begin position="1"/>
        <end position="96"/>
    </location>
</feature>
<protein>
    <submittedName>
        <fullName evidence="2">IgE-binding protein-like</fullName>
    </submittedName>
</protein>
<dbReference type="Proteomes" id="UP000478052">
    <property type="component" value="Unassembled WGS sequence"/>
</dbReference>
<dbReference type="InterPro" id="IPR012337">
    <property type="entry name" value="RNaseH-like_sf"/>
</dbReference>
<dbReference type="PANTHER" id="PTHR37984">
    <property type="entry name" value="PROTEIN CBG26694"/>
    <property type="match status" value="1"/>
</dbReference>
<dbReference type="GO" id="GO:0003676">
    <property type="term" value="F:nucleic acid binding"/>
    <property type="evidence" value="ECO:0007669"/>
    <property type="project" value="InterPro"/>
</dbReference>
<comment type="caution">
    <text evidence="2">The sequence shown here is derived from an EMBL/GenBank/DDBJ whole genome shotgun (WGS) entry which is preliminary data.</text>
</comment>
<dbReference type="GO" id="GO:0015074">
    <property type="term" value="P:DNA integration"/>
    <property type="evidence" value="ECO:0007669"/>
    <property type="project" value="InterPro"/>
</dbReference>
<evidence type="ECO:0000313" key="3">
    <source>
        <dbReference type="Proteomes" id="UP000478052"/>
    </source>
</evidence>
<dbReference type="AlphaFoldDB" id="A0A6G0VPB8"/>
<sequence length="517" mass="58664">MPQSLVSDQSTEFLSRVFTETCKLIGIKHSTTSPYHPQANGELERSHRTLGDYLRHYVDVNQQNWDSYVPYAMFVYNSSVHSSTGKQPYELLYGKTLLVPNSLTKAPEARYNYDDYQTELKQKLKESHQIARERLIQKKQKTKFDYDQTAHSVDIHVGDRVLLQDKARKGKLSAKWLGPYEVLELNCNDNVTILRGKKKAKVHKNLVKPFSESTFFIQINIVFGRTGYTINSVSESGILYQPIGTVHPVVNEFKLVTFLNISALDANHNDIVAFHKQLELFCNQYIWEHQSTAVLSSCEWMKSSTTSIFHQIEQVKGEILGSLDSNYQSTRVRRGLFNAVGRISKVLFGVCSDEDAEFLNSKISELSNTKTDTLNILEPQTRIVRATVTDINSTLTTIFKERKNMGDLVTHLSEKLGKSLSALSELDAREMLSEQVTGISLLLTQQAFGIQKLLHIVNSAIHGQAHPSLMTHQQYVEHLREIQLTLPIGSNLPFPLEKFSITKFIQVTQVSILLANN</sequence>
<dbReference type="InterPro" id="IPR022048">
    <property type="entry name" value="Envelope_fusion-like"/>
</dbReference>
<dbReference type="PROSITE" id="PS50994">
    <property type="entry name" value="INTEGRASE"/>
    <property type="match status" value="1"/>
</dbReference>
<name>A0A6G0VPB8_APHCR</name>
<dbReference type="OrthoDB" id="6620090at2759"/>
<feature type="non-terminal residue" evidence="2">
    <location>
        <position position="517"/>
    </location>
</feature>
<dbReference type="InterPro" id="IPR001584">
    <property type="entry name" value="Integrase_cat-core"/>
</dbReference>
<proteinExistence type="predicted"/>
<dbReference type="InterPro" id="IPR050951">
    <property type="entry name" value="Retrovirus_Pol_polyprotein"/>
</dbReference>
<organism evidence="2 3">
    <name type="scientific">Aphis craccivora</name>
    <name type="common">Cowpea aphid</name>
    <dbReference type="NCBI Taxonomy" id="307492"/>
    <lineage>
        <taxon>Eukaryota</taxon>
        <taxon>Metazoa</taxon>
        <taxon>Ecdysozoa</taxon>
        <taxon>Arthropoda</taxon>
        <taxon>Hexapoda</taxon>
        <taxon>Insecta</taxon>
        <taxon>Pterygota</taxon>
        <taxon>Neoptera</taxon>
        <taxon>Paraneoptera</taxon>
        <taxon>Hemiptera</taxon>
        <taxon>Sternorrhyncha</taxon>
        <taxon>Aphidomorpha</taxon>
        <taxon>Aphidoidea</taxon>
        <taxon>Aphididae</taxon>
        <taxon>Aphidini</taxon>
        <taxon>Aphis</taxon>
        <taxon>Aphis</taxon>
    </lineage>
</organism>
<accession>A0A6G0VPB8</accession>
<reference evidence="2 3" key="1">
    <citation type="submission" date="2019-08" db="EMBL/GenBank/DDBJ databases">
        <title>Whole genome of Aphis craccivora.</title>
        <authorList>
            <person name="Voronova N.V."/>
            <person name="Shulinski R.S."/>
            <person name="Bandarenka Y.V."/>
            <person name="Zhorov D.G."/>
            <person name="Warner D."/>
        </authorList>
    </citation>
    <scope>NUCLEOTIDE SEQUENCE [LARGE SCALE GENOMIC DNA]</scope>
    <source>
        <strain evidence="2">180601</strain>
        <tissue evidence="2">Whole Body</tissue>
    </source>
</reference>
<dbReference type="InterPro" id="IPR036397">
    <property type="entry name" value="RNaseH_sf"/>
</dbReference>
<dbReference type="EMBL" id="VUJU01013656">
    <property type="protein sequence ID" value="KAF0704098.1"/>
    <property type="molecule type" value="Genomic_DNA"/>
</dbReference>
<gene>
    <name evidence="2" type="ORF">FWK35_00033224</name>
</gene>
<dbReference type="SUPFAM" id="SSF53098">
    <property type="entry name" value="Ribonuclease H-like"/>
    <property type="match status" value="1"/>
</dbReference>
<keyword evidence="3" id="KW-1185">Reference proteome</keyword>